<name>A0A1A8WKD3_PLAOA</name>
<dbReference type="InterPro" id="IPR011335">
    <property type="entry name" value="Restrct_endonuc-II-like"/>
</dbReference>
<feature type="domain" description="ERCC4" evidence="11">
    <location>
        <begin position="797"/>
        <end position="877"/>
    </location>
</feature>
<dbReference type="GO" id="GO:0003684">
    <property type="term" value="F:damaged DNA binding"/>
    <property type="evidence" value="ECO:0007669"/>
    <property type="project" value="TreeGrafter"/>
</dbReference>
<feature type="region of interest" description="Disordered" evidence="10">
    <location>
        <begin position="213"/>
        <end position="236"/>
    </location>
</feature>
<dbReference type="Gene3D" id="1.10.150.20">
    <property type="entry name" value="5' to 3' exonuclease, C-terminal subdomain"/>
    <property type="match status" value="1"/>
</dbReference>
<keyword evidence="8" id="KW-0234">DNA repair</keyword>
<keyword evidence="9" id="KW-0539">Nucleus</keyword>
<keyword evidence="4 12" id="KW-0255">Endonuclease</keyword>
<proteinExistence type="inferred from homology"/>
<comment type="similarity">
    <text evidence="2">Belongs to the XPF family.</text>
</comment>
<evidence type="ECO:0000313" key="12">
    <source>
        <dbReference type="EMBL" id="SBS93416.1"/>
    </source>
</evidence>
<evidence type="ECO:0000256" key="4">
    <source>
        <dbReference type="ARBA" id="ARBA00022759"/>
    </source>
</evidence>
<evidence type="ECO:0000256" key="7">
    <source>
        <dbReference type="ARBA" id="ARBA00023125"/>
    </source>
</evidence>
<evidence type="ECO:0000256" key="1">
    <source>
        <dbReference type="ARBA" id="ARBA00004123"/>
    </source>
</evidence>
<feature type="non-terminal residue" evidence="12">
    <location>
        <position position="1"/>
    </location>
</feature>
<dbReference type="SUPFAM" id="SSF52980">
    <property type="entry name" value="Restriction endonuclease-like"/>
    <property type="match status" value="1"/>
</dbReference>
<evidence type="ECO:0000256" key="5">
    <source>
        <dbReference type="ARBA" id="ARBA00022763"/>
    </source>
</evidence>
<dbReference type="SUPFAM" id="SSF47781">
    <property type="entry name" value="RuvA domain 2-like"/>
    <property type="match status" value="1"/>
</dbReference>
<dbReference type="EMBL" id="FLQV01000469">
    <property type="protein sequence ID" value="SBS93416.1"/>
    <property type="molecule type" value="Genomic_DNA"/>
</dbReference>
<feature type="compositionally biased region" description="Low complexity" evidence="10">
    <location>
        <begin position="957"/>
        <end position="966"/>
    </location>
</feature>
<evidence type="ECO:0000256" key="9">
    <source>
        <dbReference type="ARBA" id="ARBA00023242"/>
    </source>
</evidence>
<gene>
    <name evidence="12" type="ORF">POVCU1_025560</name>
</gene>
<keyword evidence="6" id="KW-0378">Hydrolase</keyword>
<feature type="region of interest" description="Disordered" evidence="10">
    <location>
        <begin position="944"/>
        <end position="992"/>
    </location>
</feature>
<evidence type="ECO:0000313" key="13">
    <source>
        <dbReference type="Proteomes" id="UP000078546"/>
    </source>
</evidence>
<evidence type="ECO:0000256" key="10">
    <source>
        <dbReference type="SAM" id="MobiDB-lite"/>
    </source>
</evidence>
<evidence type="ECO:0000259" key="11">
    <source>
        <dbReference type="SMART" id="SM00891"/>
    </source>
</evidence>
<dbReference type="Proteomes" id="UP000078546">
    <property type="component" value="Unassembled WGS sequence"/>
</dbReference>
<dbReference type="CDD" id="cd20078">
    <property type="entry name" value="XPF_nuclease_XPF_euk"/>
    <property type="match status" value="1"/>
</dbReference>
<keyword evidence="3" id="KW-0540">Nuclease</keyword>
<dbReference type="GO" id="GO:0000712">
    <property type="term" value="P:resolution of meiotic recombination intermediates"/>
    <property type="evidence" value="ECO:0007669"/>
    <property type="project" value="TreeGrafter"/>
</dbReference>
<dbReference type="SMART" id="SM00891">
    <property type="entry name" value="ERCC4"/>
    <property type="match status" value="1"/>
</dbReference>
<dbReference type="PANTHER" id="PTHR10150:SF0">
    <property type="entry name" value="DNA REPAIR ENDONUCLEASE XPF"/>
    <property type="match status" value="1"/>
</dbReference>
<dbReference type="InterPro" id="IPR006166">
    <property type="entry name" value="ERCC4_domain"/>
</dbReference>
<dbReference type="FunFam" id="3.40.50.10130:FF:000002">
    <property type="entry name" value="DNA repair endonuclease XPF"/>
    <property type="match status" value="1"/>
</dbReference>
<feature type="region of interest" description="Disordered" evidence="10">
    <location>
        <begin position="556"/>
        <end position="588"/>
    </location>
</feature>
<dbReference type="InterPro" id="IPR010994">
    <property type="entry name" value="RuvA_2-like"/>
</dbReference>
<dbReference type="InterPro" id="IPR047520">
    <property type="entry name" value="XPF_nuclease"/>
</dbReference>
<dbReference type="AlphaFoldDB" id="A0A1A8WKD3"/>
<sequence>GEIITTHNLYIYDDLIFLNYLFNLKNSDKDSIWLYCNETNEIFNLACKRTNIFLNNINMICSSNICDLLNIDIEKFHEFNLSQDNTITIQNILHTIQYNTTYFNIAYEVKRQNYEIYNWIYELIYKRDISFNDYKNILLKNKHYKCKNISKQTRKPMYLQLYRKGKKRKLCSIDGEENNIHVLGETQSVNLSLPTRLEVGKNDYDSIKVKTERESPNRIHHHGELSPNVKKKKGNKRTCRITGEDNDHLASSIRVKEEGKGDITNEVETDHVKKSHKWDCDETGGSKVDYPIVVIVDNFYTQKEIYNLLLSGSGDGTHADPFAKREMRKEEQQQERKQEQQQERKQKRQKQASAPSSSSPSYSTSSSRRSHSASRDSPSRGNNNRRAFSSESVSFHLPYHAIKNKAANLKYIKPHVYILCINQNYDVVYAPDNFVNHCAQKIDRINRTPERDIPADNPTGKSTNTGKEDLFEINEYCGNLEFLELFLMKVKPYRIILTKLDLGIFRNVEIYCARLFQHNVYKLHQEDCFEEVMLYEESNFMHDNIVRESPLVKNEARNVGRKREESMAGSKSTLEEENNDSFHAAVPATDQATNTKRTHCTESNGVRNFRAMEKLSAACSPVEVFLLFYKNNIFYNKYLNNVKTEKTNWLKFIENKNSIRFEIDRTVFNKNRDMFEKVIESYFLFQKKFKENKKNILNFNKILCDQFKVFQDVKWDENVENKDAFVNNLCTNFISIEEEELFMSNYKNKIKKKGYNISTTLDENTILKIQETIKNFSIDSFNLNFILYSIFNNTKPIIIVDVRELKSDLSYKLYKSNMHIIPYSLLVGDYILTKDICVERKTIVDLIQSLNNNRLYNQINQMSKYYTTYVLLIEFNNKHLFYFSSLNDKHSIYTKLIILCLQFSKLKILWSPFSLFTVKLFWSLKVNSEQPDIFKALHVDMTHQRNARREDDSAPEQSQSQSQSQSKQPRQLAQPALPHTEEPPHEGGIPNQEVETTWEGITTSDCFPPGNCAETITLINHLEEKHPQEKTYKYETINDLFDKNLKNVEKPDNDKALKRIDSVTNWNAIEILKALPGVNEKNMHHLINNITSLCNLCEKSLEELEAYMSKGNAKMLYDFLNTEVL</sequence>
<dbReference type="GO" id="GO:0000724">
    <property type="term" value="P:double-strand break repair via homologous recombination"/>
    <property type="evidence" value="ECO:0007669"/>
    <property type="project" value="TreeGrafter"/>
</dbReference>
<feature type="compositionally biased region" description="Low complexity" evidence="10">
    <location>
        <begin position="351"/>
        <end position="367"/>
    </location>
</feature>
<evidence type="ECO:0000256" key="8">
    <source>
        <dbReference type="ARBA" id="ARBA00023204"/>
    </source>
</evidence>
<dbReference type="GO" id="GO:0003697">
    <property type="term" value="F:single-stranded DNA binding"/>
    <property type="evidence" value="ECO:0007669"/>
    <property type="project" value="TreeGrafter"/>
</dbReference>
<feature type="region of interest" description="Disordered" evidence="10">
    <location>
        <begin position="310"/>
        <end position="386"/>
    </location>
</feature>
<feature type="compositionally biased region" description="Basic and acidic residues" evidence="10">
    <location>
        <begin position="317"/>
        <end position="344"/>
    </location>
</feature>
<organism evidence="12 13">
    <name type="scientific">Plasmodium ovale curtisi</name>
    <dbReference type="NCBI Taxonomy" id="864141"/>
    <lineage>
        <taxon>Eukaryota</taxon>
        <taxon>Sar</taxon>
        <taxon>Alveolata</taxon>
        <taxon>Apicomplexa</taxon>
        <taxon>Aconoidasida</taxon>
        <taxon>Haemosporida</taxon>
        <taxon>Plasmodiidae</taxon>
        <taxon>Plasmodium</taxon>
        <taxon>Plasmodium (Plasmodium)</taxon>
    </lineage>
</organism>
<feature type="compositionally biased region" description="Basic and acidic residues" evidence="10">
    <location>
        <begin position="556"/>
        <end position="566"/>
    </location>
</feature>
<evidence type="ECO:0000256" key="6">
    <source>
        <dbReference type="ARBA" id="ARBA00022801"/>
    </source>
</evidence>
<dbReference type="Gene3D" id="3.40.50.10130">
    <property type="match status" value="1"/>
</dbReference>
<comment type="subcellular location">
    <subcellularLocation>
        <location evidence="1">Nucleus</location>
    </subcellularLocation>
</comment>
<evidence type="ECO:0000256" key="2">
    <source>
        <dbReference type="ARBA" id="ARBA00010015"/>
    </source>
</evidence>
<dbReference type="GO" id="GO:1901255">
    <property type="term" value="P:nucleotide-excision repair involved in interstrand cross-link repair"/>
    <property type="evidence" value="ECO:0007669"/>
    <property type="project" value="TreeGrafter"/>
</dbReference>
<protein>
    <submittedName>
        <fullName evidence="12">DNA repair endonuclease</fullName>
    </submittedName>
</protein>
<dbReference type="Pfam" id="PF02732">
    <property type="entry name" value="ERCC4"/>
    <property type="match status" value="1"/>
</dbReference>
<dbReference type="PANTHER" id="PTHR10150">
    <property type="entry name" value="DNA REPAIR ENDONUCLEASE XPF"/>
    <property type="match status" value="1"/>
</dbReference>
<dbReference type="GO" id="GO:0000110">
    <property type="term" value="C:nucleotide-excision repair factor 1 complex"/>
    <property type="evidence" value="ECO:0007669"/>
    <property type="project" value="TreeGrafter"/>
</dbReference>
<reference evidence="13" key="1">
    <citation type="submission" date="2016-05" db="EMBL/GenBank/DDBJ databases">
        <authorList>
            <person name="Naeem Raeece"/>
        </authorList>
    </citation>
    <scope>NUCLEOTIDE SEQUENCE [LARGE SCALE GENOMIC DNA]</scope>
</reference>
<dbReference type="GO" id="GO:0000014">
    <property type="term" value="F:single-stranded DNA endodeoxyribonuclease activity"/>
    <property type="evidence" value="ECO:0007669"/>
    <property type="project" value="TreeGrafter"/>
</dbReference>
<accession>A0A1A8WKD3</accession>
<keyword evidence="5" id="KW-0227">DNA damage</keyword>
<keyword evidence="7" id="KW-0238">DNA-binding</keyword>
<evidence type="ECO:0000256" key="3">
    <source>
        <dbReference type="ARBA" id="ARBA00022722"/>
    </source>
</evidence>